<proteinExistence type="predicted"/>
<name>A0A0E9R9I2_ANGAN</name>
<reference evidence="1" key="1">
    <citation type="submission" date="2014-11" db="EMBL/GenBank/DDBJ databases">
        <authorList>
            <person name="Amaro Gonzalez C."/>
        </authorList>
    </citation>
    <scope>NUCLEOTIDE SEQUENCE</scope>
</reference>
<evidence type="ECO:0000313" key="1">
    <source>
        <dbReference type="EMBL" id="JAH25155.1"/>
    </source>
</evidence>
<reference evidence="1" key="2">
    <citation type="journal article" date="2015" name="Fish Shellfish Immunol.">
        <title>Early steps in the European eel (Anguilla anguilla)-Vibrio vulnificus interaction in the gills: Role of the RtxA13 toxin.</title>
        <authorList>
            <person name="Callol A."/>
            <person name="Pajuelo D."/>
            <person name="Ebbesson L."/>
            <person name="Teles M."/>
            <person name="MacKenzie S."/>
            <person name="Amaro C."/>
        </authorList>
    </citation>
    <scope>NUCLEOTIDE SEQUENCE</scope>
</reference>
<organism evidence="1">
    <name type="scientific">Anguilla anguilla</name>
    <name type="common">European freshwater eel</name>
    <name type="synonym">Muraena anguilla</name>
    <dbReference type="NCBI Taxonomy" id="7936"/>
    <lineage>
        <taxon>Eukaryota</taxon>
        <taxon>Metazoa</taxon>
        <taxon>Chordata</taxon>
        <taxon>Craniata</taxon>
        <taxon>Vertebrata</taxon>
        <taxon>Euteleostomi</taxon>
        <taxon>Actinopterygii</taxon>
        <taxon>Neopterygii</taxon>
        <taxon>Teleostei</taxon>
        <taxon>Anguilliformes</taxon>
        <taxon>Anguillidae</taxon>
        <taxon>Anguilla</taxon>
    </lineage>
</organism>
<dbReference type="EMBL" id="GBXM01083422">
    <property type="protein sequence ID" value="JAH25155.1"/>
    <property type="molecule type" value="Transcribed_RNA"/>
</dbReference>
<accession>A0A0E9R9I2</accession>
<sequence length="54" mass="6284">MVAYVPFHGFKSSRLRIISLAKKEFCTDRMLLIYVNISLTSVRYNRIQSCAETL</sequence>
<protein>
    <submittedName>
        <fullName evidence="1">Uncharacterized protein</fullName>
    </submittedName>
</protein>
<dbReference type="AlphaFoldDB" id="A0A0E9R9I2"/>